<evidence type="ECO:0000313" key="2">
    <source>
        <dbReference type="EMBL" id="CAL8131111.1"/>
    </source>
</evidence>
<feature type="region of interest" description="Disordered" evidence="1">
    <location>
        <begin position="144"/>
        <end position="204"/>
    </location>
</feature>
<accession>A0ABP1RMS3</accession>
<gene>
    <name evidence="2" type="ORF">ODALV1_LOCUS24033</name>
</gene>
<dbReference type="Proteomes" id="UP001642540">
    <property type="component" value="Unassembled WGS sequence"/>
</dbReference>
<protein>
    <submittedName>
        <fullName evidence="2">Uncharacterized protein</fullName>
    </submittedName>
</protein>
<reference evidence="2 3" key="1">
    <citation type="submission" date="2024-08" db="EMBL/GenBank/DDBJ databases">
        <authorList>
            <person name="Cucini C."/>
            <person name="Frati F."/>
        </authorList>
    </citation>
    <scope>NUCLEOTIDE SEQUENCE [LARGE SCALE GENOMIC DNA]</scope>
</reference>
<name>A0ABP1RMS3_9HEXA</name>
<proteinExistence type="predicted"/>
<evidence type="ECO:0000313" key="3">
    <source>
        <dbReference type="Proteomes" id="UP001642540"/>
    </source>
</evidence>
<feature type="compositionally biased region" description="Low complexity" evidence="1">
    <location>
        <begin position="194"/>
        <end position="204"/>
    </location>
</feature>
<comment type="caution">
    <text evidence="2">The sequence shown here is derived from an EMBL/GenBank/DDBJ whole genome shotgun (WGS) entry which is preliminary data.</text>
</comment>
<organism evidence="2 3">
    <name type="scientific">Orchesella dallaii</name>
    <dbReference type="NCBI Taxonomy" id="48710"/>
    <lineage>
        <taxon>Eukaryota</taxon>
        <taxon>Metazoa</taxon>
        <taxon>Ecdysozoa</taxon>
        <taxon>Arthropoda</taxon>
        <taxon>Hexapoda</taxon>
        <taxon>Collembola</taxon>
        <taxon>Entomobryomorpha</taxon>
        <taxon>Entomobryoidea</taxon>
        <taxon>Orchesellidae</taxon>
        <taxon>Orchesellinae</taxon>
        <taxon>Orchesella</taxon>
    </lineage>
</organism>
<sequence length="204" mass="22910">MEMENIPERPISPALTEIIDTDIIENVQAVAVEPDPAGIIVAMFNQKNTQISKLERRVNQLEALLRENGIVENVNEPHRDTEEEEETRPPMVLVDLESEPVSPPENEAEVLPQVPIMPIRPTGLPVLRIRRQSQDPRVFEHVLPNPTVETRPPARRRSMRVAESARQHETTTTTTVSPHSPRITVADPRRRGRSSNSSGALVRG</sequence>
<keyword evidence="3" id="KW-1185">Reference proteome</keyword>
<evidence type="ECO:0000256" key="1">
    <source>
        <dbReference type="SAM" id="MobiDB-lite"/>
    </source>
</evidence>
<dbReference type="EMBL" id="CAXLJM020000086">
    <property type="protein sequence ID" value="CAL8131111.1"/>
    <property type="molecule type" value="Genomic_DNA"/>
</dbReference>